<feature type="repeat" description="TPR" evidence="2">
    <location>
        <begin position="367"/>
        <end position="400"/>
    </location>
</feature>
<dbReference type="SUPFAM" id="SSF53448">
    <property type="entry name" value="Nucleotide-diphospho-sugar transferases"/>
    <property type="match status" value="1"/>
</dbReference>
<dbReference type="Gene3D" id="1.25.40.10">
    <property type="entry name" value="Tetratricopeptide repeat domain"/>
    <property type="match status" value="4"/>
</dbReference>
<dbReference type="Gene3D" id="3.90.550.20">
    <property type="match status" value="1"/>
</dbReference>
<keyword evidence="5" id="KW-1185">Reference proteome</keyword>
<dbReference type="Pfam" id="PF04488">
    <property type="entry name" value="Gly_transf_sug"/>
    <property type="match status" value="1"/>
</dbReference>
<keyword evidence="2" id="KW-0802">TPR repeat</keyword>
<feature type="repeat" description="TPR" evidence="2">
    <location>
        <begin position="32"/>
        <end position="65"/>
    </location>
</feature>
<dbReference type="EMBL" id="JAESVA010000005">
    <property type="protein sequence ID" value="MCB8881881.1"/>
    <property type="molecule type" value="Genomic_DNA"/>
</dbReference>
<dbReference type="InterPro" id="IPR019734">
    <property type="entry name" value="TPR_rpt"/>
</dbReference>
<feature type="compositionally biased region" description="Polar residues" evidence="3">
    <location>
        <begin position="893"/>
        <end position="907"/>
    </location>
</feature>
<evidence type="ECO:0000313" key="5">
    <source>
        <dbReference type="Proteomes" id="UP000721844"/>
    </source>
</evidence>
<name>A0A964E4V4_9PROT</name>
<keyword evidence="1" id="KW-0808">Transferase</keyword>
<dbReference type="SUPFAM" id="SSF48452">
    <property type="entry name" value="TPR-like"/>
    <property type="match status" value="2"/>
</dbReference>
<comment type="caution">
    <text evidence="4">The sequence shown here is derived from an EMBL/GenBank/DDBJ whole genome shotgun (WGS) entry which is preliminary data.</text>
</comment>
<dbReference type="PANTHER" id="PTHR32385">
    <property type="entry name" value="MANNOSYL PHOSPHORYLINOSITOL CERAMIDE SYNTHASE"/>
    <property type="match status" value="1"/>
</dbReference>
<dbReference type="InterPro" id="IPR029044">
    <property type="entry name" value="Nucleotide-diphossugar_trans"/>
</dbReference>
<protein>
    <submittedName>
        <fullName evidence="4">Tetratricopeptide repeat protein</fullName>
    </submittedName>
</protein>
<dbReference type="Proteomes" id="UP000721844">
    <property type="component" value="Unassembled WGS sequence"/>
</dbReference>
<reference evidence="4 5" key="1">
    <citation type="journal article" date="2021" name="Microorganisms">
        <title>Acidisoma silvae sp. nov. and Acidisomacellulosilytica sp. nov., Two Acidophilic Bacteria Isolated from Decaying Wood, Hydrolyzing Cellulose and Producing Poly-3-hydroxybutyrate.</title>
        <authorList>
            <person name="Mieszkin S."/>
            <person name="Pouder E."/>
            <person name="Uroz S."/>
            <person name="Simon-Colin C."/>
            <person name="Alain K."/>
        </authorList>
    </citation>
    <scope>NUCLEOTIDE SEQUENCE [LARGE SCALE GENOMIC DNA]</scope>
    <source>
        <strain evidence="4 5">HW T5.17</strain>
    </source>
</reference>
<dbReference type="Pfam" id="PF13432">
    <property type="entry name" value="TPR_16"/>
    <property type="match status" value="3"/>
</dbReference>
<sequence length="916" mass="100776">MLLALRSFQIQGKLEAAERNFTRILSATPQHIHARIGLGYCAWLAGDLGRAAQAFDEAAALDPADEDAVTDCATALAQIGKHAAADAFLAQRPQTPRLLIARGTIAEQQGEDDRARGFYQAALDSEEKPGEAAFQRLITLHRRAGRFDAALAVAEGLAASDKQRGATAAQARGAIYLAIGRSDDAIDAFRAGLAADPDSETCALALAREWRRRGRHEDAAAVLADRPETVSLLLERSELALAMRDPDAARGHAQAADRLQPKRPEALVQLCRIEIDRGDYAAARAAADLIPGKGAEFKAVHLRALLDIARAREDDREAEAVLSQLVTLLPSDALMRVEHARALRKLGQGVAAAAEVMLALDWDPRSTAALGEAGERAQKDDDYETARHFFRRVLDIAPDHIFHHLRLVRLLQTMGSDEEMQALEACNARFGDVADLRSEAVRRLREAGNLEEALAAAAAATSAHPGSFALWVDYLDLSLRLRPVAEVERLLARIPAQNRREELVVLLHRARLAIRLNRRDEARLILEKGLLQDPHNRSYLNELFLLSLWRNDVEDATRHHLHLASLSLVERRMNGQTINASQSHNGQMINDLKLDAEAMEALHQSEHGTSRGRIRRLMELVRERPDHIPTAQALVVTAMEAGRFAPPPRDAAAAQVAHAHIPQRVAQYWDEDPPPADLRAISDSWRQINPGYEYRLYNDKTARAYLQERLPAGALQAYLRARDATTRADLFRLAVLVLDGGIWADMDDRCLKPVGQLFRPADLAVFWQERSGHICNNFMAAAPNHPILRRALVTAVTAINRGDHDKVWMLTGPGLITRSFAQEMAASGELWSSWLGQVNVIGEFDLWPVVGMHCAALYKRQGRHWHKEAFQQAKPRPGARAIADAGDLDGTPRSPTSAVASAPSDQPSLAAASASD</sequence>
<dbReference type="PROSITE" id="PS50005">
    <property type="entry name" value="TPR"/>
    <property type="match status" value="3"/>
</dbReference>
<accession>A0A964E4V4</accession>
<feature type="region of interest" description="Disordered" evidence="3">
    <location>
        <begin position="870"/>
        <end position="916"/>
    </location>
</feature>
<dbReference type="PANTHER" id="PTHR32385:SF15">
    <property type="entry name" value="INOSITOL PHOSPHOCERAMIDE MANNOSYLTRANSFERASE 1"/>
    <property type="match status" value="1"/>
</dbReference>
<dbReference type="RefSeq" id="WP_227308535.1">
    <property type="nucleotide sequence ID" value="NZ_JAESVA010000005.1"/>
</dbReference>
<dbReference type="InterPro" id="IPR007577">
    <property type="entry name" value="GlycoTrfase_DXD_sugar-bd_CS"/>
</dbReference>
<evidence type="ECO:0000313" key="4">
    <source>
        <dbReference type="EMBL" id="MCB8881881.1"/>
    </source>
</evidence>
<evidence type="ECO:0000256" key="2">
    <source>
        <dbReference type="PROSITE-ProRule" id="PRU00339"/>
    </source>
</evidence>
<dbReference type="AlphaFoldDB" id="A0A964E4V4"/>
<evidence type="ECO:0000256" key="3">
    <source>
        <dbReference type="SAM" id="MobiDB-lite"/>
    </source>
</evidence>
<feature type="repeat" description="TPR" evidence="2">
    <location>
        <begin position="166"/>
        <end position="199"/>
    </location>
</feature>
<dbReference type="GO" id="GO:0000030">
    <property type="term" value="F:mannosyltransferase activity"/>
    <property type="evidence" value="ECO:0007669"/>
    <property type="project" value="TreeGrafter"/>
</dbReference>
<evidence type="ECO:0000256" key="1">
    <source>
        <dbReference type="ARBA" id="ARBA00022679"/>
    </source>
</evidence>
<dbReference type="InterPro" id="IPR051706">
    <property type="entry name" value="Glycosyltransferase_domain"/>
</dbReference>
<proteinExistence type="predicted"/>
<dbReference type="SMART" id="SM00028">
    <property type="entry name" value="TPR"/>
    <property type="match status" value="5"/>
</dbReference>
<gene>
    <name evidence="4" type="ORF">ACELLULO517_16680</name>
</gene>
<dbReference type="GO" id="GO:0016020">
    <property type="term" value="C:membrane"/>
    <property type="evidence" value="ECO:0007669"/>
    <property type="project" value="GOC"/>
</dbReference>
<organism evidence="4 5">
    <name type="scientific">Acidisoma cellulosilyticum</name>
    <dbReference type="NCBI Taxonomy" id="2802395"/>
    <lineage>
        <taxon>Bacteria</taxon>
        <taxon>Pseudomonadati</taxon>
        <taxon>Pseudomonadota</taxon>
        <taxon>Alphaproteobacteria</taxon>
        <taxon>Acetobacterales</taxon>
        <taxon>Acidocellaceae</taxon>
        <taxon>Acidisoma</taxon>
    </lineage>
</organism>
<dbReference type="GO" id="GO:0051999">
    <property type="term" value="P:mannosyl-inositol phosphorylceramide biosynthetic process"/>
    <property type="evidence" value="ECO:0007669"/>
    <property type="project" value="TreeGrafter"/>
</dbReference>
<dbReference type="InterPro" id="IPR011990">
    <property type="entry name" value="TPR-like_helical_dom_sf"/>
</dbReference>